<feature type="region of interest" description="Disordered" evidence="1">
    <location>
        <begin position="53"/>
        <end position="85"/>
    </location>
</feature>
<keyword evidence="3" id="KW-1185">Reference proteome</keyword>
<name>A0A6G1IYE0_9PLEO</name>
<dbReference type="Proteomes" id="UP000799291">
    <property type="component" value="Unassembled WGS sequence"/>
</dbReference>
<evidence type="ECO:0000256" key="1">
    <source>
        <dbReference type="SAM" id="MobiDB-lite"/>
    </source>
</evidence>
<gene>
    <name evidence="2" type="ORF">K458DRAFT_50987</name>
</gene>
<evidence type="ECO:0000313" key="3">
    <source>
        <dbReference type="Proteomes" id="UP000799291"/>
    </source>
</evidence>
<proteinExistence type="predicted"/>
<dbReference type="AlphaFoldDB" id="A0A6G1IYE0"/>
<dbReference type="EMBL" id="MU005585">
    <property type="protein sequence ID" value="KAF2683125.1"/>
    <property type="molecule type" value="Genomic_DNA"/>
</dbReference>
<evidence type="ECO:0000313" key="2">
    <source>
        <dbReference type="EMBL" id="KAF2683125.1"/>
    </source>
</evidence>
<protein>
    <submittedName>
        <fullName evidence="2">Uncharacterized protein</fullName>
    </submittedName>
</protein>
<reference evidence="2" key="1">
    <citation type="journal article" date="2020" name="Stud. Mycol.">
        <title>101 Dothideomycetes genomes: a test case for predicting lifestyles and emergence of pathogens.</title>
        <authorList>
            <person name="Haridas S."/>
            <person name="Albert R."/>
            <person name="Binder M."/>
            <person name="Bloem J."/>
            <person name="Labutti K."/>
            <person name="Salamov A."/>
            <person name="Andreopoulos B."/>
            <person name="Baker S."/>
            <person name="Barry K."/>
            <person name="Bills G."/>
            <person name="Bluhm B."/>
            <person name="Cannon C."/>
            <person name="Castanera R."/>
            <person name="Culley D."/>
            <person name="Daum C."/>
            <person name="Ezra D."/>
            <person name="Gonzalez J."/>
            <person name="Henrissat B."/>
            <person name="Kuo A."/>
            <person name="Liang C."/>
            <person name="Lipzen A."/>
            <person name="Lutzoni F."/>
            <person name="Magnuson J."/>
            <person name="Mondo S."/>
            <person name="Nolan M."/>
            <person name="Ohm R."/>
            <person name="Pangilinan J."/>
            <person name="Park H.-J."/>
            <person name="Ramirez L."/>
            <person name="Alfaro M."/>
            <person name="Sun H."/>
            <person name="Tritt A."/>
            <person name="Yoshinaga Y."/>
            <person name="Zwiers L.-H."/>
            <person name="Turgeon B."/>
            <person name="Goodwin S."/>
            <person name="Spatafora J."/>
            <person name="Crous P."/>
            <person name="Grigoriev I."/>
        </authorList>
    </citation>
    <scope>NUCLEOTIDE SEQUENCE</scope>
    <source>
        <strain evidence="2">CBS 122367</strain>
    </source>
</reference>
<sequence length="140" mass="15222">MFSFPFSSLTTYSAFSAFSCPISSDVSQSISLTAVPCYSGTRSAHAHTWTCTAPDPYNVDDQNPDAPTRTTPRHSTTLKRTVNTPEDHVARRRLALPLVTSTSTAHEEENRDHDAGVTGCDLQFKLHSSHPSSPDARASV</sequence>
<organism evidence="2 3">
    <name type="scientific">Lentithecium fluviatile CBS 122367</name>
    <dbReference type="NCBI Taxonomy" id="1168545"/>
    <lineage>
        <taxon>Eukaryota</taxon>
        <taxon>Fungi</taxon>
        <taxon>Dikarya</taxon>
        <taxon>Ascomycota</taxon>
        <taxon>Pezizomycotina</taxon>
        <taxon>Dothideomycetes</taxon>
        <taxon>Pleosporomycetidae</taxon>
        <taxon>Pleosporales</taxon>
        <taxon>Massarineae</taxon>
        <taxon>Lentitheciaceae</taxon>
        <taxon>Lentithecium</taxon>
    </lineage>
</organism>
<accession>A0A6G1IYE0</accession>
<feature type="compositionally biased region" description="Polar residues" evidence="1">
    <location>
        <begin position="68"/>
        <end position="84"/>
    </location>
</feature>